<dbReference type="OrthoDB" id="5335812at2759"/>
<dbReference type="AlphaFoldDB" id="A0A4S3JRU4"/>
<organism evidence="3 4">
    <name type="scientific">Aspergillus tanneri</name>
    <dbReference type="NCBI Taxonomy" id="1220188"/>
    <lineage>
        <taxon>Eukaryota</taxon>
        <taxon>Fungi</taxon>
        <taxon>Dikarya</taxon>
        <taxon>Ascomycota</taxon>
        <taxon>Pezizomycotina</taxon>
        <taxon>Eurotiomycetes</taxon>
        <taxon>Eurotiomycetidae</taxon>
        <taxon>Eurotiales</taxon>
        <taxon>Aspergillaceae</taxon>
        <taxon>Aspergillus</taxon>
        <taxon>Aspergillus subgen. Circumdati</taxon>
    </lineage>
</organism>
<dbReference type="InterPro" id="IPR053267">
    <property type="entry name" value="Verrucosidin_biosynth-assoc"/>
</dbReference>
<keyword evidence="4" id="KW-1185">Reference proteome</keyword>
<dbReference type="PANTHER" id="PTHR42087">
    <property type="entry name" value="ILP IS AN APOPTOSIS INHIBITOR"/>
    <property type="match status" value="1"/>
</dbReference>
<dbReference type="EMBL" id="QUQM01000007">
    <property type="protein sequence ID" value="KAA8645880.1"/>
    <property type="molecule type" value="Genomic_DNA"/>
</dbReference>
<feature type="region of interest" description="Disordered" evidence="1">
    <location>
        <begin position="1"/>
        <end position="26"/>
    </location>
</feature>
<protein>
    <submittedName>
        <fullName evidence="3">Uncharacterized protein</fullName>
    </submittedName>
</protein>
<dbReference type="RefSeq" id="XP_033425241.1">
    <property type="nucleotide sequence ID" value="XM_033571926.1"/>
</dbReference>
<dbReference type="EMBL" id="SOSA01000043">
    <property type="protein sequence ID" value="THC98462.1"/>
    <property type="molecule type" value="Genomic_DNA"/>
</dbReference>
<evidence type="ECO:0000256" key="1">
    <source>
        <dbReference type="SAM" id="MobiDB-lite"/>
    </source>
</evidence>
<evidence type="ECO:0000313" key="3">
    <source>
        <dbReference type="EMBL" id="THC98462.1"/>
    </source>
</evidence>
<dbReference type="Proteomes" id="UP000308092">
    <property type="component" value="Unassembled WGS sequence"/>
</dbReference>
<comment type="caution">
    <text evidence="3">The sequence shown here is derived from an EMBL/GenBank/DDBJ whole genome shotgun (WGS) entry which is preliminary data.</text>
</comment>
<gene>
    <name evidence="2" type="ORF">ATNIH1004_007301</name>
    <name evidence="3" type="ORF">EYZ11_002047</name>
</gene>
<reference evidence="3 4" key="1">
    <citation type="submission" date="2019-03" db="EMBL/GenBank/DDBJ databases">
        <title>The genome sequence of a newly discovered highly antifungal drug resistant Aspergillus species, Aspergillus tanneri NIH 1004.</title>
        <authorList>
            <person name="Mounaud S."/>
            <person name="Singh I."/>
            <person name="Joardar V."/>
            <person name="Pakala S."/>
            <person name="Pakala S."/>
            <person name="Venepally P."/>
            <person name="Hoover J."/>
            <person name="Nierman W."/>
            <person name="Chung J."/>
            <person name="Losada L."/>
        </authorList>
    </citation>
    <scope>NUCLEOTIDE SEQUENCE [LARGE SCALE GENOMIC DNA]</scope>
    <source>
        <strain evidence="3 4">NIH1004</strain>
    </source>
</reference>
<sequence>MTGNMQGSGGGCWPNSPPMDVGESPSLASFAYQPSKSLGLETESLRHQHLHGSVAESPCEWPLSPEQEMPAPADAPPVSPEFSQVDPNAWYPQYLGCVQHFLNQGQHSPEVQSLTAFINIRLPCQRLGDPVVSSSGTQPPAAAASQVCLRSYIRRLIVTGHDTAAVLRAFFGEEWQAGVGCVWRQERINYLFTAKAGGWASTKAAYDLLPDEQTPFLRPLHNATEEELRTAESRWSEWLAMEDWMMGPRSPW</sequence>
<accession>A0A4S3JRU4</accession>
<evidence type="ECO:0000313" key="2">
    <source>
        <dbReference type="EMBL" id="KAA8645880.1"/>
    </source>
</evidence>
<evidence type="ECO:0000313" key="5">
    <source>
        <dbReference type="Proteomes" id="UP000324241"/>
    </source>
</evidence>
<feature type="compositionally biased region" description="Gly residues" evidence="1">
    <location>
        <begin position="1"/>
        <end position="12"/>
    </location>
</feature>
<evidence type="ECO:0000313" key="4">
    <source>
        <dbReference type="Proteomes" id="UP000308092"/>
    </source>
</evidence>
<dbReference type="GeneID" id="54330003"/>
<dbReference type="PANTHER" id="PTHR42087:SF2">
    <property type="match status" value="1"/>
</dbReference>
<name>A0A4S3JRU4_9EURO</name>
<reference evidence="2 5" key="2">
    <citation type="submission" date="2019-08" db="EMBL/GenBank/DDBJ databases">
        <title>The genome sequence of a newly discovered highly antifungal drug resistant Aspergillus species, Aspergillus tanneri NIH 1004.</title>
        <authorList>
            <person name="Mounaud S."/>
            <person name="Singh I."/>
            <person name="Joardar V."/>
            <person name="Pakala S."/>
            <person name="Pakala S."/>
            <person name="Venepally P."/>
            <person name="Chung J.K."/>
            <person name="Losada L."/>
            <person name="Nierman W.C."/>
        </authorList>
    </citation>
    <scope>NUCLEOTIDE SEQUENCE [LARGE SCALE GENOMIC DNA]</scope>
    <source>
        <strain evidence="2 5">NIH1004</strain>
    </source>
</reference>
<dbReference type="VEuPathDB" id="FungiDB:EYZ11_002047"/>
<dbReference type="Proteomes" id="UP000324241">
    <property type="component" value="Unassembled WGS sequence"/>
</dbReference>
<proteinExistence type="predicted"/>